<dbReference type="PROSITE" id="PS51746">
    <property type="entry name" value="PPM_2"/>
    <property type="match status" value="1"/>
</dbReference>
<feature type="compositionally biased region" description="Low complexity" evidence="1">
    <location>
        <begin position="339"/>
        <end position="349"/>
    </location>
</feature>
<dbReference type="CDD" id="cd00143">
    <property type="entry name" value="PP2Cc"/>
    <property type="match status" value="1"/>
</dbReference>
<evidence type="ECO:0000256" key="1">
    <source>
        <dbReference type="SAM" id="MobiDB-lite"/>
    </source>
</evidence>
<keyword evidence="4" id="KW-1185">Reference proteome</keyword>
<gene>
    <name evidence="3" type="ORF">AABB28_09480</name>
</gene>
<dbReference type="InterPro" id="IPR001932">
    <property type="entry name" value="PPM-type_phosphatase-like_dom"/>
</dbReference>
<dbReference type="SUPFAM" id="SSF81606">
    <property type="entry name" value="PP2C-like"/>
    <property type="match status" value="1"/>
</dbReference>
<dbReference type="RefSeq" id="WP_342068567.1">
    <property type="nucleotide sequence ID" value="NZ_CP151762.1"/>
</dbReference>
<dbReference type="Proteomes" id="UP001451782">
    <property type="component" value="Chromosome"/>
</dbReference>
<name>A0AAN0LZY2_9RHOB</name>
<feature type="region of interest" description="Disordered" evidence="1">
    <location>
        <begin position="333"/>
        <end position="369"/>
    </location>
</feature>
<evidence type="ECO:0000313" key="3">
    <source>
        <dbReference type="EMBL" id="WZU62155.1"/>
    </source>
</evidence>
<dbReference type="AlphaFoldDB" id="A0AAN0LZY2"/>
<feature type="domain" description="PPM-type phosphatase" evidence="2">
    <location>
        <begin position="10"/>
        <end position="244"/>
    </location>
</feature>
<dbReference type="Pfam" id="PF13672">
    <property type="entry name" value="PP2C_2"/>
    <property type="match status" value="1"/>
</dbReference>
<reference evidence="3 4" key="1">
    <citation type="submission" date="2024-04" db="EMBL/GenBank/DDBJ databases">
        <title>Phylogenomic analyses of a clade within the roseobacter group suggest taxonomic reassignments of species of the genera Aestuariivita, Citreicella, Loktanella, Nautella, Pelagibaca, Ruegeria, Thalassobius, Thiobacimonas and Tropicibacter, and the proposal o.</title>
        <authorList>
            <person name="Jeon C.O."/>
        </authorList>
    </citation>
    <scope>NUCLEOTIDE SEQUENCE [LARGE SCALE GENOMIC DNA]</scope>
    <source>
        <strain evidence="3 4">G8-12</strain>
    </source>
</reference>
<accession>A0AAN0LZY2</accession>
<dbReference type="KEGG" id="yag:AABB28_09480"/>
<evidence type="ECO:0000313" key="4">
    <source>
        <dbReference type="Proteomes" id="UP001451782"/>
    </source>
</evidence>
<dbReference type="EMBL" id="CP151762">
    <property type="protein sequence ID" value="WZU62155.1"/>
    <property type="molecule type" value="Genomic_DNA"/>
</dbReference>
<dbReference type="InterPro" id="IPR036457">
    <property type="entry name" value="PPM-type-like_dom_sf"/>
</dbReference>
<dbReference type="SMART" id="SM00332">
    <property type="entry name" value="PP2Cc"/>
    <property type="match status" value="1"/>
</dbReference>
<proteinExistence type="predicted"/>
<sequence length="369" mass="39827">MVVVLEEAIRFDVATALTKGERDFQEDSLIASFPQGQETGFAVLADGMGGHMSGDVASALVMSEVFSRIKMNEMLLDKRITDVSGILFETASAANDRITQYIEQEPASYGMGATLLATVIRGDELYWVSVGDSPLFLFRDGALTQLNQDHSMAPQIDMMVKMGAMAEEVGRDHPDRNTLTSAIAGRKIAKIDCPDAPTAVRAGDIIIAATDGLQFLSNDAIAAILEETHTKRSNDISSALLAALDDLADPDQDNTAFTVIKLGKSTLMKRPSAEHTNEPVFFRHSSALNRKSPALEAVPDTAAPMTSDAETNVAQDPIDIPTKRVIRLVTSQALDFDKPSTPAPASAPTEQTKPQASGSWYRRLRTSQD</sequence>
<evidence type="ECO:0000259" key="2">
    <source>
        <dbReference type="PROSITE" id="PS51746"/>
    </source>
</evidence>
<dbReference type="Gene3D" id="3.60.40.10">
    <property type="entry name" value="PPM-type phosphatase domain"/>
    <property type="match status" value="1"/>
</dbReference>
<protein>
    <submittedName>
        <fullName evidence="3">Protein phosphatase 2C domain-containing protein</fullName>
    </submittedName>
</protein>
<organism evidence="3 4">
    <name type="scientific">Yoonia algicola</name>
    <dbReference type="NCBI Taxonomy" id="3137368"/>
    <lineage>
        <taxon>Bacteria</taxon>
        <taxon>Pseudomonadati</taxon>
        <taxon>Pseudomonadota</taxon>
        <taxon>Alphaproteobacteria</taxon>
        <taxon>Rhodobacterales</taxon>
        <taxon>Paracoccaceae</taxon>
        <taxon>Yoonia</taxon>
    </lineage>
</organism>
<dbReference type="SMART" id="SM00331">
    <property type="entry name" value="PP2C_SIG"/>
    <property type="match status" value="1"/>
</dbReference>